<dbReference type="AlphaFoldDB" id="A0AB34I511"/>
<name>A0AB34I511_ESCRO</name>
<proteinExistence type="predicted"/>
<gene>
    <name evidence="2" type="ORF">J1605_016903</name>
</gene>
<feature type="region of interest" description="Disordered" evidence="1">
    <location>
        <begin position="155"/>
        <end position="201"/>
    </location>
</feature>
<protein>
    <recommendedName>
        <fullName evidence="4">Fibroblast growth factor 18</fullName>
    </recommendedName>
</protein>
<sequence>MCDVADVGVRRAQEEIGSHFRHDFRARSGWVLVAEENVDFRIHVENQTRARDDVSRKQLRLYQLYSRTSGKHIQVLGRRISARGEDGDNAGEGIGSFELLAPSHGQALGSCSVLGPGKTGSVDFAFRGAGLWGPPPHPALTLWSFGSGAEEGWAPTSGSLGIPTHRPLPQEGEVKRRPSLPAFGVRSVTNSPRKGTDMEEK</sequence>
<evidence type="ECO:0000313" key="3">
    <source>
        <dbReference type="Proteomes" id="UP001159641"/>
    </source>
</evidence>
<dbReference type="Gene3D" id="2.80.10.50">
    <property type="match status" value="1"/>
</dbReference>
<evidence type="ECO:0000313" key="2">
    <source>
        <dbReference type="EMBL" id="KAJ8798020.1"/>
    </source>
</evidence>
<dbReference type="EMBL" id="JAIQCJ010000090">
    <property type="protein sequence ID" value="KAJ8798020.1"/>
    <property type="molecule type" value="Genomic_DNA"/>
</dbReference>
<comment type="caution">
    <text evidence="2">The sequence shown here is derived from an EMBL/GenBank/DDBJ whole genome shotgun (WGS) entry which is preliminary data.</text>
</comment>
<evidence type="ECO:0000256" key="1">
    <source>
        <dbReference type="SAM" id="MobiDB-lite"/>
    </source>
</evidence>
<keyword evidence="3" id="KW-1185">Reference proteome</keyword>
<organism evidence="2 3">
    <name type="scientific">Eschrichtius robustus</name>
    <name type="common">California gray whale</name>
    <name type="synonym">Eschrichtius gibbosus</name>
    <dbReference type="NCBI Taxonomy" id="9764"/>
    <lineage>
        <taxon>Eukaryota</taxon>
        <taxon>Metazoa</taxon>
        <taxon>Chordata</taxon>
        <taxon>Craniata</taxon>
        <taxon>Vertebrata</taxon>
        <taxon>Euteleostomi</taxon>
        <taxon>Mammalia</taxon>
        <taxon>Eutheria</taxon>
        <taxon>Laurasiatheria</taxon>
        <taxon>Artiodactyla</taxon>
        <taxon>Whippomorpha</taxon>
        <taxon>Cetacea</taxon>
        <taxon>Mysticeti</taxon>
        <taxon>Eschrichtiidae</taxon>
        <taxon>Eschrichtius</taxon>
    </lineage>
</organism>
<evidence type="ECO:0008006" key="4">
    <source>
        <dbReference type="Google" id="ProtNLM"/>
    </source>
</evidence>
<reference evidence="2 3" key="1">
    <citation type="submission" date="2022-11" db="EMBL/GenBank/DDBJ databases">
        <title>Whole genome sequence of Eschrichtius robustus ER-17-0199.</title>
        <authorList>
            <person name="Bruniche-Olsen A."/>
            <person name="Black A.N."/>
            <person name="Fields C.J."/>
            <person name="Walden K."/>
            <person name="Dewoody J.A."/>
        </authorList>
    </citation>
    <scope>NUCLEOTIDE SEQUENCE [LARGE SCALE GENOMIC DNA]</scope>
    <source>
        <strain evidence="2">ER-17-0199</strain>
        <tissue evidence="2">Blubber</tissue>
    </source>
</reference>
<dbReference type="Proteomes" id="UP001159641">
    <property type="component" value="Unassembled WGS sequence"/>
</dbReference>
<accession>A0AB34I511</accession>